<proteinExistence type="predicted"/>
<keyword evidence="7" id="KW-1185">Reference proteome</keyword>
<sequence length="425" mass="47783">MSGVSKLASAVDLDALLSNASGTLGTKLSRVFHPQTYARYFHPASYAFVDYCAPLILDRDDLERRFRENGSIEYYDRDRIVEIEPPEGDQHGTEVEARIGTATLPQPFVGTLRDVRLVGEYPVPLDRRYRLVLEAVVSPEVLSLNMANSARSALSPSRPRTGGSGRADADTGSIDRAVLLYNQWNRGYYHWTVETLTRLEGVEAYRERTGETPKLIVGPNPTPFQRESLELLGYEDADLIEWDRHHGRVDELVVPSVRRELNRADISPVAHQWLHDRMCEAAAAEGFETDDDDPELVYISREDADYRRVVNEDEVLDVLEPYGFEKYVLSDRSMAEDVALFSRADVIVAPHGAGLTNVLYASDASVIELFRSDYVQPVYFVLAKQRGLRYRYQLCEYQGTDIVADVDALEAAVRAELEATDVIAG</sequence>
<name>A0ABD5PMT8_9EURY</name>
<dbReference type="InterPro" id="IPR049625">
    <property type="entry name" value="Glyco_transf_61_cat"/>
</dbReference>
<evidence type="ECO:0000313" key="7">
    <source>
        <dbReference type="Proteomes" id="UP001595898"/>
    </source>
</evidence>
<keyword evidence="1" id="KW-0328">Glycosyltransferase</keyword>
<dbReference type="PANTHER" id="PTHR20961">
    <property type="entry name" value="GLYCOSYLTRANSFERASE"/>
    <property type="match status" value="1"/>
</dbReference>
<evidence type="ECO:0000256" key="3">
    <source>
        <dbReference type="ARBA" id="ARBA00023180"/>
    </source>
</evidence>
<evidence type="ECO:0000259" key="5">
    <source>
        <dbReference type="Pfam" id="PF04577"/>
    </source>
</evidence>
<dbReference type="EMBL" id="JBHSFA010000004">
    <property type="protein sequence ID" value="MFC4541758.1"/>
    <property type="molecule type" value="Genomic_DNA"/>
</dbReference>
<feature type="domain" description="Glycosyltransferase 61 catalytic" evidence="5">
    <location>
        <begin position="188"/>
        <end position="366"/>
    </location>
</feature>
<evidence type="ECO:0000256" key="1">
    <source>
        <dbReference type="ARBA" id="ARBA00022676"/>
    </source>
</evidence>
<protein>
    <submittedName>
        <fullName evidence="6">Glycosyltransferase family 61 protein</fullName>
    </submittedName>
</protein>
<reference evidence="6 7" key="1">
    <citation type="journal article" date="2019" name="Int. J. Syst. Evol. Microbiol.">
        <title>The Global Catalogue of Microorganisms (GCM) 10K type strain sequencing project: providing services to taxonomists for standard genome sequencing and annotation.</title>
        <authorList>
            <consortium name="The Broad Institute Genomics Platform"/>
            <consortium name="The Broad Institute Genome Sequencing Center for Infectious Disease"/>
            <person name="Wu L."/>
            <person name="Ma J."/>
        </authorList>
    </citation>
    <scope>NUCLEOTIDE SEQUENCE [LARGE SCALE GENOMIC DNA]</scope>
    <source>
        <strain evidence="6 7">WLHS5</strain>
    </source>
</reference>
<feature type="compositionally biased region" description="Low complexity" evidence="4">
    <location>
        <begin position="149"/>
        <end position="160"/>
    </location>
</feature>
<dbReference type="InterPro" id="IPR007657">
    <property type="entry name" value="Glycosyltransferase_61"/>
</dbReference>
<evidence type="ECO:0000313" key="6">
    <source>
        <dbReference type="EMBL" id="MFC4541758.1"/>
    </source>
</evidence>
<keyword evidence="3" id="KW-0325">Glycoprotein</keyword>
<gene>
    <name evidence="6" type="ORF">ACFO5R_07440</name>
</gene>
<dbReference type="GO" id="GO:0016757">
    <property type="term" value="F:glycosyltransferase activity"/>
    <property type="evidence" value="ECO:0007669"/>
    <property type="project" value="UniProtKB-KW"/>
</dbReference>
<dbReference type="Proteomes" id="UP001595898">
    <property type="component" value="Unassembled WGS sequence"/>
</dbReference>
<evidence type="ECO:0000256" key="2">
    <source>
        <dbReference type="ARBA" id="ARBA00022679"/>
    </source>
</evidence>
<accession>A0ABD5PMT8</accession>
<organism evidence="6 7">
    <name type="scientific">Halosolutus amylolyticus</name>
    <dbReference type="NCBI Taxonomy" id="2932267"/>
    <lineage>
        <taxon>Archaea</taxon>
        <taxon>Methanobacteriati</taxon>
        <taxon>Methanobacteriota</taxon>
        <taxon>Stenosarchaea group</taxon>
        <taxon>Halobacteria</taxon>
        <taxon>Halobacteriales</taxon>
        <taxon>Natrialbaceae</taxon>
        <taxon>Halosolutus</taxon>
    </lineage>
</organism>
<evidence type="ECO:0000256" key="4">
    <source>
        <dbReference type="SAM" id="MobiDB-lite"/>
    </source>
</evidence>
<dbReference type="Pfam" id="PF04577">
    <property type="entry name" value="Glyco_transf_61"/>
    <property type="match status" value="1"/>
</dbReference>
<comment type="caution">
    <text evidence="6">The sequence shown here is derived from an EMBL/GenBank/DDBJ whole genome shotgun (WGS) entry which is preliminary data.</text>
</comment>
<feature type="region of interest" description="Disordered" evidence="4">
    <location>
        <begin position="148"/>
        <end position="169"/>
    </location>
</feature>
<dbReference type="AlphaFoldDB" id="A0ABD5PMT8"/>
<dbReference type="RefSeq" id="WP_250142608.1">
    <property type="nucleotide sequence ID" value="NZ_JALIQP010000008.1"/>
</dbReference>
<keyword evidence="2" id="KW-0808">Transferase</keyword>